<dbReference type="SMART" id="SM00256">
    <property type="entry name" value="FBOX"/>
    <property type="match status" value="1"/>
</dbReference>
<dbReference type="AlphaFoldDB" id="A0A1J9R9B8"/>
<feature type="region of interest" description="Disordered" evidence="2">
    <location>
        <begin position="545"/>
        <end position="566"/>
    </location>
</feature>
<proteinExistence type="predicted"/>
<feature type="repeat" description="TPR" evidence="1">
    <location>
        <begin position="70"/>
        <end position="103"/>
    </location>
</feature>
<reference evidence="4 5" key="1">
    <citation type="submission" date="2015-08" db="EMBL/GenBank/DDBJ databases">
        <title>Emmonsia species relationships and genome sequence.</title>
        <authorList>
            <person name="Cuomo C.A."/>
            <person name="Schwartz I.S."/>
            <person name="Kenyon C."/>
            <person name="De Hoog G.S."/>
            <person name="Govender N.P."/>
            <person name="Botha A."/>
            <person name="Moreno L."/>
            <person name="De Vries M."/>
            <person name="Munoz J.F."/>
            <person name="Stielow J.B."/>
        </authorList>
    </citation>
    <scope>NUCLEOTIDE SEQUENCE [LARGE SCALE GENOMIC DNA]</scope>
    <source>
        <strain evidence="4 5">EI222</strain>
    </source>
</reference>
<keyword evidence="1" id="KW-0802">TPR repeat</keyword>
<dbReference type="Gene3D" id="1.20.1280.50">
    <property type="match status" value="1"/>
</dbReference>
<comment type="caution">
    <text evidence="4">The sequence shown here is derived from an EMBL/GenBank/DDBJ whole genome shotgun (WGS) entry which is preliminary data.</text>
</comment>
<dbReference type="PANTHER" id="PTHR38926:SF5">
    <property type="entry name" value="F-BOX AND LEUCINE-RICH REPEAT PROTEIN 6"/>
    <property type="match status" value="1"/>
</dbReference>
<evidence type="ECO:0000313" key="4">
    <source>
        <dbReference type="EMBL" id="OJD24580.1"/>
    </source>
</evidence>
<evidence type="ECO:0000313" key="5">
    <source>
        <dbReference type="Proteomes" id="UP000242791"/>
    </source>
</evidence>
<dbReference type="OrthoDB" id="629492at2759"/>
<accession>A0A1J9R9B8</accession>
<dbReference type="SUPFAM" id="SSF81383">
    <property type="entry name" value="F-box domain"/>
    <property type="match status" value="1"/>
</dbReference>
<dbReference type="VEuPathDB" id="FungiDB:ACJ73_04056"/>
<dbReference type="SUPFAM" id="SSF52047">
    <property type="entry name" value="RNI-like"/>
    <property type="match status" value="1"/>
</dbReference>
<dbReference type="Proteomes" id="UP000242791">
    <property type="component" value="Unassembled WGS sequence"/>
</dbReference>
<dbReference type="SUPFAM" id="SSF48452">
    <property type="entry name" value="TPR-like"/>
    <property type="match status" value="1"/>
</dbReference>
<evidence type="ECO:0000256" key="1">
    <source>
        <dbReference type="PROSITE-ProRule" id="PRU00339"/>
    </source>
</evidence>
<sequence>MPQGDADSIQVYGQTQYRYGNFHKALDAFSQASDTVGILDNRAATHCRLKAPNAALRDGRRMIEENRNDSRGYLRTAKILQLMEKHDRALQTYHYALRILPSDDAGCQQIKKLSAKLEKRLKQPADYFALLPFELISMILEYLDFKSLLSALQVSKHWNMVLNSLPKLWTHLDLSKANRTSVSLKSIQAFLRRSHWRLTRASVTNLQPVDFPKLMAGLQKIPSLEHLELLPGFCPKFEFAPVYTLTNLKTLVCSATSEMTFSHFRKVLSDCPLLERVEVHIKPAPPSDYETFPAKLPNLRSLIILGCRRYRYPHDVSPLDLPFLRNATLFDITPNLEELYLIHRSSSTTFRMSDAPKVSNLPKLKRLGLLGIKFNNYPELPESIEHLSLSMSEYDPAIILSSNTISAMTPNLKTLVLQRFQYDELGPFLIAFTQSNSSLTHLDLEGCHLHLEDLLIAMMQGNLESLTSLNISGLAEIDDKIITNIVDMVPNIKELDISRTQVKEYSMKRLLDSDKSKLEKLVVHKMETPFSRDFIDYARSKGVEIPPPINLEGRKRVSVPPASPRR</sequence>
<name>A0A1J9R9B8_9EURO</name>
<dbReference type="PANTHER" id="PTHR38926">
    <property type="entry name" value="F-BOX DOMAIN CONTAINING PROTEIN, EXPRESSED"/>
    <property type="match status" value="1"/>
</dbReference>
<evidence type="ECO:0000259" key="3">
    <source>
        <dbReference type="PROSITE" id="PS50181"/>
    </source>
</evidence>
<dbReference type="InterPro" id="IPR001810">
    <property type="entry name" value="F-box_dom"/>
</dbReference>
<feature type="domain" description="F-box" evidence="3">
    <location>
        <begin position="125"/>
        <end position="172"/>
    </location>
</feature>
<gene>
    <name evidence="4" type="ORF">ACJ73_04056</name>
</gene>
<dbReference type="InterPro" id="IPR032675">
    <property type="entry name" value="LRR_dom_sf"/>
</dbReference>
<protein>
    <recommendedName>
        <fullName evidence="3">F-box domain-containing protein</fullName>
    </recommendedName>
</protein>
<dbReference type="PROSITE" id="PS50181">
    <property type="entry name" value="FBOX"/>
    <property type="match status" value="1"/>
</dbReference>
<evidence type="ECO:0000256" key="2">
    <source>
        <dbReference type="SAM" id="MobiDB-lite"/>
    </source>
</evidence>
<dbReference type="InterPro" id="IPR019734">
    <property type="entry name" value="TPR_rpt"/>
</dbReference>
<dbReference type="Pfam" id="PF12937">
    <property type="entry name" value="F-box-like"/>
    <property type="match status" value="1"/>
</dbReference>
<dbReference type="Gene3D" id="3.80.10.10">
    <property type="entry name" value="Ribonuclease Inhibitor"/>
    <property type="match status" value="1"/>
</dbReference>
<dbReference type="EMBL" id="LGTZ01000533">
    <property type="protein sequence ID" value="OJD24580.1"/>
    <property type="molecule type" value="Genomic_DNA"/>
</dbReference>
<dbReference type="PROSITE" id="PS50005">
    <property type="entry name" value="TPR"/>
    <property type="match status" value="1"/>
</dbReference>
<dbReference type="InterPro" id="IPR036047">
    <property type="entry name" value="F-box-like_dom_sf"/>
</dbReference>
<organism evidence="4 5">
    <name type="scientific">Blastomyces percursus</name>
    <dbReference type="NCBI Taxonomy" id="1658174"/>
    <lineage>
        <taxon>Eukaryota</taxon>
        <taxon>Fungi</taxon>
        <taxon>Dikarya</taxon>
        <taxon>Ascomycota</taxon>
        <taxon>Pezizomycotina</taxon>
        <taxon>Eurotiomycetes</taxon>
        <taxon>Eurotiomycetidae</taxon>
        <taxon>Onygenales</taxon>
        <taxon>Ajellomycetaceae</taxon>
        <taxon>Blastomyces</taxon>
    </lineage>
</organism>
<keyword evidence="5" id="KW-1185">Reference proteome</keyword>
<dbReference type="STRING" id="1658174.A0A1J9R9B8"/>
<dbReference type="InterPro" id="IPR011990">
    <property type="entry name" value="TPR-like_helical_dom_sf"/>
</dbReference>
<dbReference type="Gene3D" id="1.25.40.10">
    <property type="entry name" value="Tetratricopeptide repeat domain"/>
    <property type="match status" value="1"/>
</dbReference>